<dbReference type="Pfam" id="PF01522">
    <property type="entry name" value="Polysacc_deac_1"/>
    <property type="match status" value="1"/>
</dbReference>
<dbReference type="Proteomes" id="UP000193083">
    <property type="component" value="Unassembled WGS sequence"/>
</dbReference>
<dbReference type="GO" id="GO:0016810">
    <property type="term" value="F:hydrolase activity, acting on carbon-nitrogen (but not peptide) bonds"/>
    <property type="evidence" value="ECO:0007669"/>
    <property type="project" value="InterPro"/>
</dbReference>
<evidence type="ECO:0000256" key="1">
    <source>
        <dbReference type="ARBA" id="ARBA00003236"/>
    </source>
</evidence>
<dbReference type="PANTHER" id="PTHR43123:SF4">
    <property type="entry name" value="POLYSACCHARIDE DEACETYLASE"/>
    <property type="match status" value="1"/>
</dbReference>
<organism evidence="6 7">
    <name type="scientific">Mesorhizobium australicum</name>
    <dbReference type="NCBI Taxonomy" id="536018"/>
    <lineage>
        <taxon>Bacteria</taxon>
        <taxon>Pseudomonadati</taxon>
        <taxon>Pseudomonadota</taxon>
        <taxon>Alphaproteobacteria</taxon>
        <taxon>Hyphomicrobiales</taxon>
        <taxon>Phyllobacteriaceae</taxon>
        <taxon>Mesorhizobium</taxon>
    </lineage>
</organism>
<dbReference type="RefSeq" id="WP_085462814.1">
    <property type="nucleotide sequence ID" value="NZ_FXBL01000004.1"/>
</dbReference>
<reference evidence="6 7" key="1">
    <citation type="submission" date="2017-04" db="EMBL/GenBank/DDBJ databases">
        <authorList>
            <person name="Afonso C.L."/>
            <person name="Miller P.J."/>
            <person name="Scott M.A."/>
            <person name="Spackman E."/>
            <person name="Goraichik I."/>
            <person name="Dimitrov K.M."/>
            <person name="Suarez D.L."/>
            <person name="Swayne D.E."/>
        </authorList>
    </citation>
    <scope>NUCLEOTIDE SEQUENCE [LARGE SCALE GENOMIC DNA]</scope>
    <source>
        <strain evidence="6 7">B5P</strain>
    </source>
</reference>
<dbReference type="CDD" id="cd10979">
    <property type="entry name" value="CE4_PuuE_like"/>
    <property type="match status" value="1"/>
</dbReference>
<dbReference type="PANTHER" id="PTHR43123">
    <property type="entry name" value="POLYSACCHARIDE DEACETYLASE-RELATED"/>
    <property type="match status" value="1"/>
</dbReference>
<sequence length="304" mass="34689">MTSMDSSRLTWPVAPWPVSDRPTIRWPNGARVAFWVAPNVEFYEISPPSNPVRAAWPRPAPDILNVTARDYGNRVGVWRCIDIFDRYGIVGSVSLNSAMCRHFPHVVDLFVERGWELLCHGDYNTRYLFGRSREDEKALIKNACAEIAEFGGRPVEGFLAPALTYTEHTFDILTELGISYTLDLFDRDEPYRLSPRYGEMVSVPYQVEINDFHALTAQGLAGEFYLRRFRNHLDRLCLEGEQSGRVVGLPLHPYIIGQPQYVWVLEEMMAYVRQRDDVWIATAGDIARHFRATTAGSRQGATQS</sequence>
<protein>
    <recommendedName>
        <fullName evidence="3">Chitooligosaccharide deacetylase</fullName>
    </recommendedName>
    <alternativeName>
        <fullName evidence="4">Nodulation protein B</fullName>
    </alternativeName>
</protein>
<evidence type="ECO:0000256" key="3">
    <source>
        <dbReference type="ARBA" id="ARBA00020071"/>
    </source>
</evidence>
<gene>
    <name evidence="6" type="ORF">SAMN02982922_0630</name>
</gene>
<comment type="similarity">
    <text evidence="2">Belongs to the polysaccharide deacetylase family.</text>
</comment>
<dbReference type="OrthoDB" id="9787041at2"/>
<evidence type="ECO:0000313" key="6">
    <source>
        <dbReference type="EMBL" id="SMH27763.1"/>
    </source>
</evidence>
<keyword evidence="7" id="KW-1185">Reference proteome</keyword>
<dbReference type="InterPro" id="IPR002509">
    <property type="entry name" value="NODB_dom"/>
</dbReference>
<proteinExistence type="inferred from homology"/>
<evidence type="ECO:0000256" key="2">
    <source>
        <dbReference type="ARBA" id="ARBA00010973"/>
    </source>
</evidence>
<dbReference type="InterPro" id="IPR011330">
    <property type="entry name" value="Glyco_hydro/deAcase_b/a-brl"/>
</dbReference>
<dbReference type="AlphaFoldDB" id="A0A1X7MUZ2"/>
<dbReference type="Gene3D" id="3.20.20.370">
    <property type="entry name" value="Glycoside hydrolase/deacetylase"/>
    <property type="match status" value="1"/>
</dbReference>
<feature type="domain" description="NodB homology" evidence="5">
    <location>
        <begin position="70"/>
        <end position="180"/>
    </location>
</feature>
<accession>A0A1X7MUZ2</accession>
<dbReference type="SUPFAM" id="SSF88713">
    <property type="entry name" value="Glycoside hydrolase/deacetylase"/>
    <property type="match status" value="1"/>
</dbReference>
<dbReference type="EMBL" id="FXBL01000004">
    <property type="protein sequence ID" value="SMH27763.1"/>
    <property type="molecule type" value="Genomic_DNA"/>
</dbReference>
<evidence type="ECO:0000313" key="7">
    <source>
        <dbReference type="Proteomes" id="UP000193083"/>
    </source>
</evidence>
<dbReference type="GO" id="GO:0005975">
    <property type="term" value="P:carbohydrate metabolic process"/>
    <property type="evidence" value="ECO:0007669"/>
    <property type="project" value="InterPro"/>
</dbReference>
<comment type="function">
    <text evidence="1">Is involved in generating a small heat-stable compound (Nod), an acylated oligomer of N-acetylglucosamine, that stimulates mitosis in various plant protoplasts.</text>
</comment>
<name>A0A1X7MUZ2_9HYPH</name>
<evidence type="ECO:0000256" key="4">
    <source>
        <dbReference type="ARBA" id="ARBA00032976"/>
    </source>
</evidence>
<evidence type="ECO:0000259" key="5">
    <source>
        <dbReference type="Pfam" id="PF01522"/>
    </source>
</evidence>